<accession>A0A9W9KME0</accession>
<keyword evidence="1" id="KW-0472">Membrane</keyword>
<evidence type="ECO:0000313" key="3">
    <source>
        <dbReference type="Proteomes" id="UP001149074"/>
    </source>
</evidence>
<name>A0A9W9KME0_9EURO</name>
<keyword evidence="3" id="KW-1185">Reference proteome</keyword>
<keyword evidence="1" id="KW-0812">Transmembrane</keyword>
<evidence type="ECO:0000256" key="1">
    <source>
        <dbReference type="SAM" id="Phobius"/>
    </source>
</evidence>
<dbReference type="RefSeq" id="XP_056479625.1">
    <property type="nucleotide sequence ID" value="XM_056614584.1"/>
</dbReference>
<gene>
    <name evidence="2" type="ORF">N7532_002090</name>
</gene>
<evidence type="ECO:0000313" key="2">
    <source>
        <dbReference type="EMBL" id="KAJ5111555.1"/>
    </source>
</evidence>
<protein>
    <submittedName>
        <fullName evidence="2">Uncharacterized protein</fullName>
    </submittedName>
</protein>
<dbReference type="AlphaFoldDB" id="A0A9W9KME0"/>
<feature type="transmembrane region" description="Helical" evidence="1">
    <location>
        <begin position="50"/>
        <end position="70"/>
    </location>
</feature>
<keyword evidence="1" id="KW-1133">Transmembrane helix</keyword>
<dbReference type="EMBL" id="JAPQKI010000002">
    <property type="protein sequence ID" value="KAJ5111555.1"/>
    <property type="molecule type" value="Genomic_DNA"/>
</dbReference>
<dbReference type="GeneID" id="81353563"/>
<reference evidence="2" key="1">
    <citation type="submission" date="2022-11" db="EMBL/GenBank/DDBJ databases">
        <authorList>
            <person name="Petersen C."/>
        </authorList>
    </citation>
    <scope>NUCLEOTIDE SEQUENCE</scope>
    <source>
        <strain evidence="2">IBT 30761</strain>
    </source>
</reference>
<sequence>MSHESNDGGADETARVRVKEQKFSERWAEALHLNSSYDSMSLRSHSARTLLVTALLSFPAGMLMLVLQNLPQTRFRVRIQGHTLDRQGSTRGGLDFRHFDYSSSSPGEHVDLEGPWKPPPTSHGFLLDLLAPKDAKPQPFGMTSAFLASTDERSRFTAETTLADEDALTGQHVAALVYPIVDEVGAIYTGSRPSE</sequence>
<proteinExistence type="predicted"/>
<reference evidence="2" key="2">
    <citation type="journal article" date="2023" name="IMA Fungus">
        <title>Comparative genomic study of the Penicillium genus elucidates a diverse pangenome and 15 lateral gene transfer events.</title>
        <authorList>
            <person name="Petersen C."/>
            <person name="Sorensen T."/>
            <person name="Nielsen M.R."/>
            <person name="Sondergaard T.E."/>
            <person name="Sorensen J.L."/>
            <person name="Fitzpatrick D.A."/>
            <person name="Frisvad J.C."/>
            <person name="Nielsen K.L."/>
        </authorList>
    </citation>
    <scope>NUCLEOTIDE SEQUENCE</scope>
    <source>
        <strain evidence="2">IBT 30761</strain>
    </source>
</reference>
<organism evidence="2 3">
    <name type="scientific">Penicillium argentinense</name>
    <dbReference type="NCBI Taxonomy" id="1131581"/>
    <lineage>
        <taxon>Eukaryota</taxon>
        <taxon>Fungi</taxon>
        <taxon>Dikarya</taxon>
        <taxon>Ascomycota</taxon>
        <taxon>Pezizomycotina</taxon>
        <taxon>Eurotiomycetes</taxon>
        <taxon>Eurotiomycetidae</taxon>
        <taxon>Eurotiales</taxon>
        <taxon>Aspergillaceae</taxon>
        <taxon>Penicillium</taxon>
    </lineage>
</organism>
<dbReference type="Proteomes" id="UP001149074">
    <property type="component" value="Unassembled WGS sequence"/>
</dbReference>
<comment type="caution">
    <text evidence="2">The sequence shown here is derived from an EMBL/GenBank/DDBJ whole genome shotgun (WGS) entry which is preliminary data.</text>
</comment>